<evidence type="ECO:0000259" key="8">
    <source>
        <dbReference type="PROSITE" id="PS50110"/>
    </source>
</evidence>
<dbReference type="FunFam" id="1.10.10.10:FF:000005">
    <property type="entry name" value="Two-component system response regulator"/>
    <property type="match status" value="1"/>
</dbReference>
<feature type="domain" description="Response regulatory" evidence="8">
    <location>
        <begin position="14"/>
        <end position="128"/>
    </location>
</feature>
<evidence type="ECO:0000256" key="7">
    <source>
        <dbReference type="PROSITE-ProRule" id="PRU01091"/>
    </source>
</evidence>
<dbReference type="Gene3D" id="1.10.10.10">
    <property type="entry name" value="Winged helix-like DNA-binding domain superfamily/Winged helix DNA-binding domain"/>
    <property type="match status" value="1"/>
</dbReference>
<reference evidence="10 11" key="1">
    <citation type="submission" date="2018-06" db="EMBL/GenBank/DDBJ databases">
        <authorList>
            <consortium name="Pathogen Informatics"/>
            <person name="Doyle S."/>
        </authorList>
    </citation>
    <scope>NUCLEOTIDE SEQUENCE [LARGE SCALE GENOMIC DNA]</scope>
    <source>
        <strain evidence="10 11">NCTC13291</strain>
    </source>
</reference>
<dbReference type="CDD" id="cd19935">
    <property type="entry name" value="REC_OmpR_CusR-like"/>
    <property type="match status" value="1"/>
</dbReference>
<dbReference type="EMBL" id="UGVN01000001">
    <property type="protein sequence ID" value="SUE40360.1"/>
    <property type="molecule type" value="Genomic_DNA"/>
</dbReference>
<dbReference type="GO" id="GO:0032993">
    <property type="term" value="C:protein-DNA complex"/>
    <property type="evidence" value="ECO:0007669"/>
    <property type="project" value="TreeGrafter"/>
</dbReference>
<dbReference type="Proteomes" id="UP000254919">
    <property type="component" value="Unassembled WGS sequence"/>
</dbReference>
<organism evidence="10 11">
    <name type="scientific">Roseomonas mucosa</name>
    <dbReference type="NCBI Taxonomy" id="207340"/>
    <lineage>
        <taxon>Bacteria</taxon>
        <taxon>Pseudomonadati</taxon>
        <taxon>Pseudomonadota</taxon>
        <taxon>Alphaproteobacteria</taxon>
        <taxon>Acetobacterales</taxon>
        <taxon>Roseomonadaceae</taxon>
        <taxon>Roseomonas</taxon>
    </lineage>
</organism>
<dbReference type="GO" id="GO:0000976">
    <property type="term" value="F:transcription cis-regulatory region binding"/>
    <property type="evidence" value="ECO:0007669"/>
    <property type="project" value="TreeGrafter"/>
</dbReference>
<dbReference type="SMART" id="SM00448">
    <property type="entry name" value="REC"/>
    <property type="match status" value="1"/>
</dbReference>
<dbReference type="GO" id="GO:0005829">
    <property type="term" value="C:cytosol"/>
    <property type="evidence" value="ECO:0007669"/>
    <property type="project" value="TreeGrafter"/>
</dbReference>
<dbReference type="PANTHER" id="PTHR48111">
    <property type="entry name" value="REGULATOR OF RPOS"/>
    <property type="match status" value="1"/>
</dbReference>
<gene>
    <name evidence="10" type="primary">cusR</name>
    <name evidence="10" type="ORF">NCTC13291_01920</name>
</gene>
<evidence type="ECO:0000256" key="5">
    <source>
        <dbReference type="ARBA" id="ARBA00023163"/>
    </source>
</evidence>
<dbReference type="GO" id="GO:0000156">
    <property type="term" value="F:phosphorelay response regulator activity"/>
    <property type="evidence" value="ECO:0007669"/>
    <property type="project" value="TreeGrafter"/>
</dbReference>
<dbReference type="AlphaFoldDB" id="A0A379N1S4"/>
<dbReference type="Gene3D" id="3.40.50.2300">
    <property type="match status" value="1"/>
</dbReference>
<feature type="domain" description="OmpR/PhoB-type" evidence="9">
    <location>
        <begin position="137"/>
        <end position="235"/>
    </location>
</feature>
<dbReference type="SMART" id="SM00862">
    <property type="entry name" value="Trans_reg_C"/>
    <property type="match status" value="1"/>
</dbReference>
<dbReference type="Pfam" id="PF00486">
    <property type="entry name" value="Trans_reg_C"/>
    <property type="match status" value="1"/>
</dbReference>
<protein>
    <submittedName>
        <fullName evidence="10">Transcriptional regulatory protein CusR</fullName>
    </submittedName>
</protein>
<evidence type="ECO:0000313" key="10">
    <source>
        <dbReference type="EMBL" id="SUE40360.1"/>
    </source>
</evidence>
<keyword evidence="1 6" id="KW-0597">Phosphoprotein</keyword>
<evidence type="ECO:0000256" key="3">
    <source>
        <dbReference type="ARBA" id="ARBA00023015"/>
    </source>
</evidence>
<dbReference type="CDD" id="cd00383">
    <property type="entry name" value="trans_reg_C"/>
    <property type="match status" value="1"/>
</dbReference>
<dbReference type="InterPro" id="IPR039420">
    <property type="entry name" value="WalR-like"/>
</dbReference>
<dbReference type="SUPFAM" id="SSF52172">
    <property type="entry name" value="CheY-like"/>
    <property type="match status" value="1"/>
</dbReference>
<keyword evidence="5" id="KW-0804">Transcription</keyword>
<evidence type="ECO:0000256" key="6">
    <source>
        <dbReference type="PROSITE-ProRule" id="PRU00169"/>
    </source>
</evidence>
<keyword evidence="2" id="KW-0902">Two-component regulatory system</keyword>
<dbReference type="PROSITE" id="PS50110">
    <property type="entry name" value="RESPONSE_REGULATORY"/>
    <property type="match status" value="1"/>
</dbReference>
<keyword evidence="4 7" id="KW-0238">DNA-binding</keyword>
<name>A0A379N1S4_9PROT</name>
<sequence length="243" mass="26463">MGGMTAAEGDGGMRILVIEDDTVTADYIAKGLGEDGHVVDVARNGRDGLFLALNEPFDVIVTDRMLPGPDGVAIVRALRASNIATPVLMLTALGEVDRKVEGLEAGADDYLAKPFAFAELRARLRALARRPAASTESTELSLADLRMDLLRRTVTRGARPIELLPTEFRLLEYMLRHPGEVLTRTMLLEKVWDFSFDPTTNVVDVHVSRLRRKLEAGGEPPMIRTVRGAGYALEAPERAGAEG</sequence>
<dbReference type="InterPro" id="IPR001789">
    <property type="entry name" value="Sig_transdc_resp-reg_receiver"/>
</dbReference>
<dbReference type="InterPro" id="IPR036388">
    <property type="entry name" value="WH-like_DNA-bd_sf"/>
</dbReference>
<feature type="modified residue" description="4-aspartylphosphate" evidence="6">
    <location>
        <position position="63"/>
    </location>
</feature>
<feature type="DNA-binding region" description="OmpR/PhoB-type" evidence="7">
    <location>
        <begin position="137"/>
        <end position="235"/>
    </location>
</feature>
<proteinExistence type="predicted"/>
<dbReference type="PROSITE" id="PS51755">
    <property type="entry name" value="OMPR_PHOB"/>
    <property type="match status" value="1"/>
</dbReference>
<dbReference type="PANTHER" id="PTHR48111:SF76">
    <property type="entry name" value="TWO-COMPONENT RESPONSE REGULATOR"/>
    <property type="match status" value="1"/>
</dbReference>
<evidence type="ECO:0000256" key="4">
    <source>
        <dbReference type="ARBA" id="ARBA00023125"/>
    </source>
</evidence>
<dbReference type="GO" id="GO:0006355">
    <property type="term" value="P:regulation of DNA-templated transcription"/>
    <property type="evidence" value="ECO:0007669"/>
    <property type="project" value="InterPro"/>
</dbReference>
<dbReference type="Pfam" id="PF00072">
    <property type="entry name" value="Response_reg"/>
    <property type="match status" value="1"/>
</dbReference>
<evidence type="ECO:0000313" key="11">
    <source>
        <dbReference type="Proteomes" id="UP000254919"/>
    </source>
</evidence>
<evidence type="ECO:0000259" key="9">
    <source>
        <dbReference type="PROSITE" id="PS51755"/>
    </source>
</evidence>
<evidence type="ECO:0000256" key="2">
    <source>
        <dbReference type="ARBA" id="ARBA00023012"/>
    </source>
</evidence>
<accession>A0A379N1S4</accession>
<dbReference type="InterPro" id="IPR011006">
    <property type="entry name" value="CheY-like_superfamily"/>
</dbReference>
<keyword evidence="3" id="KW-0805">Transcription regulation</keyword>
<evidence type="ECO:0000256" key="1">
    <source>
        <dbReference type="ARBA" id="ARBA00022553"/>
    </source>
</evidence>
<dbReference type="InterPro" id="IPR001867">
    <property type="entry name" value="OmpR/PhoB-type_DNA-bd"/>
</dbReference>